<keyword evidence="2" id="KW-1185">Reference proteome</keyword>
<organism evidence="1 2">
    <name type="scientific">Podospora didyma</name>
    <dbReference type="NCBI Taxonomy" id="330526"/>
    <lineage>
        <taxon>Eukaryota</taxon>
        <taxon>Fungi</taxon>
        <taxon>Dikarya</taxon>
        <taxon>Ascomycota</taxon>
        <taxon>Pezizomycotina</taxon>
        <taxon>Sordariomycetes</taxon>
        <taxon>Sordariomycetidae</taxon>
        <taxon>Sordariales</taxon>
        <taxon>Podosporaceae</taxon>
        <taxon>Podospora</taxon>
    </lineage>
</organism>
<reference evidence="1" key="2">
    <citation type="submission" date="2023-06" db="EMBL/GenBank/DDBJ databases">
        <authorList>
            <consortium name="Lawrence Berkeley National Laboratory"/>
            <person name="Haridas S."/>
            <person name="Hensen N."/>
            <person name="Bonometti L."/>
            <person name="Westerberg I."/>
            <person name="Brannstrom I.O."/>
            <person name="Guillou S."/>
            <person name="Cros-Aarteil S."/>
            <person name="Calhoun S."/>
            <person name="Kuo A."/>
            <person name="Mondo S."/>
            <person name="Pangilinan J."/>
            <person name="Riley R."/>
            <person name="LaButti K."/>
            <person name="Andreopoulos B."/>
            <person name="Lipzen A."/>
            <person name="Chen C."/>
            <person name="Yanf M."/>
            <person name="Daum C."/>
            <person name="Ng V."/>
            <person name="Clum A."/>
            <person name="Steindorff A."/>
            <person name="Ohm R."/>
            <person name="Martin F."/>
            <person name="Silar P."/>
            <person name="Natvig D."/>
            <person name="Lalanne C."/>
            <person name="Gautier V."/>
            <person name="Ament-velasquez S.L."/>
            <person name="Kruys A."/>
            <person name="Hutchinson M.I."/>
            <person name="Powell A.J."/>
            <person name="Barry K."/>
            <person name="Miller A.N."/>
            <person name="Grigoriev I.V."/>
            <person name="Debuchy R."/>
            <person name="Gladieux P."/>
            <person name="Thoren M.H."/>
            <person name="Johannesson H."/>
        </authorList>
    </citation>
    <scope>NUCLEOTIDE SEQUENCE</scope>
    <source>
        <strain evidence="1">CBS 232.78</strain>
    </source>
</reference>
<gene>
    <name evidence="1" type="ORF">B0H63DRAFT_536576</name>
</gene>
<dbReference type="Proteomes" id="UP001285441">
    <property type="component" value="Unassembled WGS sequence"/>
</dbReference>
<evidence type="ECO:0000313" key="2">
    <source>
        <dbReference type="Proteomes" id="UP001285441"/>
    </source>
</evidence>
<dbReference type="AlphaFoldDB" id="A0AAE0JY74"/>
<sequence>MDGELLALLERGRVALSPCMALGLTDPVLDLVEYYDFELVHIKKLTRADVQEFFKKYIVHSSPHRAELSVCFEAQAESNVSTKQITELVKTLELDSSTSTQAATDLQARLSAAGHDEAKEIEGLTEDLLHELKVAENKIGASNGSMEEALRTTGRR</sequence>
<name>A0AAE0JY74_9PEZI</name>
<comment type="caution">
    <text evidence="1">The sequence shown here is derived from an EMBL/GenBank/DDBJ whole genome shotgun (WGS) entry which is preliminary data.</text>
</comment>
<dbReference type="EMBL" id="JAULSW010000012">
    <property type="protein sequence ID" value="KAK3366499.1"/>
    <property type="molecule type" value="Genomic_DNA"/>
</dbReference>
<reference evidence="1" key="1">
    <citation type="journal article" date="2023" name="Mol. Phylogenet. Evol.">
        <title>Genome-scale phylogeny and comparative genomics of the fungal order Sordariales.</title>
        <authorList>
            <person name="Hensen N."/>
            <person name="Bonometti L."/>
            <person name="Westerberg I."/>
            <person name="Brannstrom I.O."/>
            <person name="Guillou S."/>
            <person name="Cros-Aarteil S."/>
            <person name="Calhoun S."/>
            <person name="Haridas S."/>
            <person name="Kuo A."/>
            <person name="Mondo S."/>
            <person name="Pangilinan J."/>
            <person name="Riley R."/>
            <person name="LaButti K."/>
            <person name="Andreopoulos B."/>
            <person name="Lipzen A."/>
            <person name="Chen C."/>
            <person name="Yan M."/>
            <person name="Daum C."/>
            <person name="Ng V."/>
            <person name="Clum A."/>
            <person name="Steindorff A."/>
            <person name="Ohm R.A."/>
            <person name="Martin F."/>
            <person name="Silar P."/>
            <person name="Natvig D.O."/>
            <person name="Lalanne C."/>
            <person name="Gautier V."/>
            <person name="Ament-Velasquez S.L."/>
            <person name="Kruys A."/>
            <person name="Hutchinson M.I."/>
            <person name="Powell A.J."/>
            <person name="Barry K."/>
            <person name="Miller A.N."/>
            <person name="Grigoriev I.V."/>
            <person name="Debuchy R."/>
            <person name="Gladieux P."/>
            <person name="Hiltunen Thoren M."/>
            <person name="Johannesson H."/>
        </authorList>
    </citation>
    <scope>NUCLEOTIDE SEQUENCE</scope>
    <source>
        <strain evidence="1">CBS 232.78</strain>
    </source>
</reference>
<protein>
    <submittedName>
        <fullName evidence="1">Uncharacterized protein</fullName>
    </submittedName>
</protein>
<proteinExistence type="predicted"/>
<accession>A0AAE0JY74</accession>
<evidence type="ECO:0000313" key="1">
    <source>
        <dbReference type="EMBL" id="KAK3366499.1"/>
    </source>
</evidence>
<dbReference type="Gene3D" id="3.30.830.10">
    <property type="entry name" value="Metalloenzyme, LuxS/M16 peptidase-like"/>
    <property type="match status" value="1"/>
</dbReference>